<organism evidence="3 4">
    <name type="scientific">Stylonychia lemnae</name>
    <name type="common">Ciliate</name>
    <dbReference type="NCBI Taxonomy" id="5949"/>
    <lineage>
        <taxon>Eukaryota</taxon>
        <taxon>Sar</taxon>
        <taxon>Alveolata</taxon>
        <taxon>Ciliophora</taxon>
        <taxon>Intramacronucleata</taxon>
        <taxon>Spirotrichea</taxon>
        <taxon>Stichotrichia</taxon>
        <taxon>Sporadotrichida</taxon>
        <taxon>Oxytrichidae</taxon>
        <taxon>Stylonychinae</taxon>
        <taxon>Stylonychia</taxon>
    </lineage>
</organism>
<keyword evidence="1" id="KW-0812">Transmembrane</keyword>
<dbReference type="Gene3D" id="3.40.50.1820">
    <property type="entry name" value="alpha/beta hydrolase"/>
    <property type="match status" value="1"/>
</dbReference>
<feature type="transmembrane region" description="Helical" evidence="1">
    <location>
        <begin position="12"/>
        <end position="36"/>
    </location>
</feature>
<protein>
    <recommendedName>
        <fullName evidence="2">AB hydrolase-1 domain-containing protein</fullName>
    </recommendedName>
</protein>
<dbReference type="AlphaFoldDB" id="A0A078B1D8"/>
<name>A0A078B1D8_STYLE</name>
<dbReference type="InterPro" id="IPR000073">
    <property type="entry name" value="AB_hydrolase_1"/>
</dbReference>
<evidence type="ECO:0000259" key="2">
    <source>
        <dbReference type="Pfam" id="PF00561"/>
    </source>
</evidence>
<dbReference type="SUPFAM" id="SSF53474">
    <property type="entry name" value="alpha/beta-Hydrolases"/>
    <property type="match status" value="1"/>
</dbReference>
<sequence>MPSLLKADKQNLYMYTSIILATAGVLIAAANFYLIIKPNGRFHISSPATSAWAGLIMLYLSVTSYFGLKKLFLNFHSNFDNYLYIYKIHTMTYIFYIQIVMILISIYSLIRSSFPDYQAAVFNLLNIIPLYFNTQLIKEEALNKVDDEKKPTDPAHPEKASSDMDNLIQIEVQTISELTKDATSVGKTSTLWMILSIITPAKIHTIFNLAIILTAIQPFYEFYMEPAAIKGEQFVTIQSQGHDVRMKTYCTGPAVPTNPAILFEVGGGSSSMDVFALQTKLQSQYTICSYDRAGYGKSWQGPFPASNANVMQQMDATMRKVNFPVDQPKSVICIGHSVGGQICRYYANHHPSIKGVILLDSVPVENWFQIVGEASGQTDLEIDKDQQNTLLKVQAMSAVWPLFIGSLIFGFQGGNYQPEEYAHWPKWQITLAKNWYAQNLGENYEVNECDIGCRKDSIVKPENMIDVPLVAITAANNQSSCEDRKLTGDACNQYLYGRSASIQLHIDQASLSKQWSAFEMCPGQCNHDFVWVETDYLVSKINQYISKI</sequence>
<dbReference type="Pfam" id="PF00561">
    <property type="entry name" value="Abhydrolase_1"/>
    <property type="match status" value="1"/>
</dbReference>
<dbReference type="InterPro" id="IPR029058">
    <property type="entry name" value="AB_hydrolase_fold"/>
</dbReference>
<reference evidence="3 4" key="1">
    <citation type="submission" date="2014-06" db="EMBL/GenBank/DDBJ databases">
        <authorList>
            <person name="Swart Estienne"/>
        </authorList>
    </citation>
    <scope>NUCLEOTIDE SEQUENCE [LARGE SCALE GENOMIC DNA]</scope>
    <source>
        <strain evidence="3 4">130c</strain>
    </source>
</reference>
<accession>A0A078B1D8</accession>
<evidence type="ECO:0000256" key="1">
    <source>
        <dbReference type="SAM" id="Phobius"/>
    </source>
</evidence>
<keyword evidence="4" id="KW-1185">Reference proteome</keyword>
<dbReference type="Proteomes" id="UP000039865">
    <property type="component" value="Unassembled WGS sequence"/>
</dbReference>
<gene>
    <name evidence="3" type="primary">Contig6025.g6447</name>
    <name evidence="3" type="ORF">STYLEM_16265</name>
</gene>
<feature type="transmembrane region" description="Helical" evidence="1">
    <location>
        <begin position="88"/>
        <end position="110"/>
    </location>
</feature>
<evidence type="ECO:0000313" key="3">
    <source>
        <dbReference type="EMBL" id="CDW87162.1"/>
    </source>
</evidence>
<dbReference type="EMBL" id="CCKQ01015343">
    <property type="protein sequence ID" value="CDW87162.1"/>
    <property type="molecule type" value="Genomic_DNA"/>
</dbReference>
<keyword evidence="1" id="KW-1133">Transmembrane helix</keyword>
<keyword evidence="1" id="KW-0472">Membrane</keyword>
<proteinExistence type="predicted"/>
<evidence type="ECO:0000313" key="4">
    <source>
        <dbReference type="Proteomes" id="UP000039865"/>
    </source>
</evidence>
<feature type="domain" description="AB hydrolase-1" evidence="2">
    <location>
        <begin position="259"/>
        <end position="370"/>
    </location>
</feature>
<dbReference type="OrthoDB" id="294702at2759"/>
<dbReference type="InParanoid" id="A0A078B1D8"/>
<feature type="transmembrane region" description="Helical" evidence="1">
    <location>
        <begin position="48"/>
        <end position="68"/>
    </location>
</feature>